<dbReference type="AlphaFoldDB" id="A0A0A8Z5F0"/>
<dbReference type="EMBL" id="GBRH01267823">
    <property type="protein sequence ID" value="JAD30072.1"/>
    <property type="molecule type" value="Transcribed_RNA"/>
</dbReference>
<evidence type="ECO:0000313" key="1">
    <source>
        <dbReference type="EMBL" id="JAD30072.1"/>
    </source>
</evidence>
<reference evidence="1" key="1">
    <citation type="submission" date="2014-09" db="EMBL/GenBank/DDBJ databases">
        <authorList>
            <person name="Magalhaes I.L.F."/>
            <person name="Oliveira U."/>
            <person name="Santos F.R."/>
            <person name="Vidigal T.H.D.A."/>
            <person name="Brescovit A.D."/>
            <person name="Santos A.J."/>
        </authorList>
    </citation>
    <scope>NUCLEOTIDE SEQUENCE</scope>
    <source>
        <tissue evidence="1">Shoot tissue taken approximately 20 cm above the soil surface</tissue>
    </source>
</reference>
<name>A0A0A8Z5F0_ARUDO</name>
<protein>
    <submittedName>
        <fullName evidence="1">Uncharacterized protein</fullName>
    </submittedName>
</protein>
<proteinExistence type="predicted"/>
<sequence>MFNGPCEHACTVTVMLPVVEQPVPGSNLWIRTQKIPSLAQ</sequence>
<organism evidence="1">
    <name type="scientific">Arundo donax</name>
    <name type="common">Giant reed</name>
    <name type="synonym">Donax arundinaceus</name>
    <dbReference type="NCBI Taxonomy" id="35708"/>
    <lineage>
        <taxon>Eukaryota</taxon>
        <taxon>Viridiplantae</taxon>
        <taxon>Streptophyta</taxon>
        <taxon>Embryophyta</taxon>
        <taxon>Tracheophyta</taxon>
        <taxon>Spermatophyta</taxon>
        <taxon>Magnoliopsida</taxon>
        <taxon>Liliopsida</taxon>
        <taxon>Poales</taxon>
        <taxon>Poaceae</taxon>
        <taxon>PACMAD clade</taxon>
        <taxon>Arundinoideae</taxon>
        <taxon>Arundineae</taxon>
        <taxon>Arundo</taxon>
    </lineage>
</organism>
<accession>A0A0A8Z5F0</accession>
<reference evidence="1" key="2">
    <citation type="journal article" date="2015" name="Data Brief">
        <title>Shoot transcriptome of the giant reed, Arundo donax.</title>
        <authorList>
            <person name="Barrero R.A."/>
            <person name="Guerrero F.D."/>
            <person name="Moolhuijzen P."/>
            <person name="Goolsby J.A."/>
            <person name="Tidwell J."/>
            <person name="Bellgard S.E."/>
            <person name="Bellgard M.I."/>
        </authorList>
    </citation>
    <scope>NUCLEOTIDE SEQUENCE</scope>
    <source>
        <tissue evidence="1">Shoot tissue taken approximately 20 cm above the soil surface</tissue>
    </source>
</reference>